<dbReference type="InterPro" id="IPR016156">
    <property type="entry name" value="FAD/NAD-linked_Rdtase_dimer_sf"/>
</dbReference>
<dbReference type="InterPro" id="IPR041575">
    <property type="entry name" value="Rubredoxin_C"/>
</dbReference>
<keyword evidence="4" id="KW-0274">FAD</keyword>
<dbReference type="PANTHER" id="PTHR43429:SF3">
    <property type="entry name" value="NITRITE REDUCTASE [NAD(P)H]"/>
    <property type="match status" value="1"/>
</dbReference>
<gene>
    <name evidence="7" type="ORF">TST_0012</name>
</gene>
<dbReference type="Proteomes" id="UP000063234">
    <property type="component" value="Chromosome"/>
</dbReference>
<evidence type="ECO:0000256" key="4">
    <source>
        <dbReference type="ARBA" id="ARBA00022827"/>
    </source>
</evidence>
<dbReference type="Pfam" id="PF18267">
    <property type="entry name" value="Rubredoxin_C"/>
    <property type="match status" value="1"/>
</dbReference>
<dbReference type="EMBL" id="AP013035">
    <property type="protein sequence ID" value="BAT70823.1"/>
    <property type="molecule type" value="Genomic_DNA"/>
</dbReference>
<keyword evidence="8" id="KW-1185">Reference proteome</keyword>
<evidence type="ECO:0000313" key="8">
    <source>
        <dbReference type="Proteomes" id="UP000063234"/>
    </source>
</evidence>
<dbReference type="InterPro" id="IPR036188">
    <property type="entry name" value="FAD/NAD-bd_sf"/>
</dbReference>
<dbReference type="OrthoDB" id="9807946at2"/>
<protein>
    <submittedName>
        <fullName evidence="7">FAD-dependent pyridine nucleotide-disulfide oxidoreductase</fullName>
    </submittedName>
</protein>
<keyword evidence="3" id="KW-0285">Flavoprotein</keyword>
<feature type="domain" description="FAD/NAD(P)-binding" evidence="5">
    <location>
        <begin position="3"/>
        <end position="301"/>
    </location>
</feature>
<organism evidence="7 8">
    <name type="scientific">Thermosulfidibacter takaii (strain DSM 17441 / JCM 13301 / NBRC 103674 / ABI70S6)</name>
    <dbReference type="NCBI Taxonomy" id="1298851"/>
    <lineage>
        <taxon>Bacteria</taxon>
        <taxon>Pseudomonadati</taxon>
        <taxon>Thermosulfidibacterota</taxon>
        <taxon>Thermosulfidibacteria</taxon>
        <taxon>Thermosulfidibacterales</taxon>
        <taxon>Thermosulfidibacteraceae</taxon>
    </lineage>
</organism>
<reference evidence="8" key="1">
    <citation type="journal article" date="2018" name="Science">
        <title>A primordial and reversible TCA cycle in a facultatively chemolithoautotrophic thermophile.</title>
        <authorList>
            <person name="Nunoura T."/>
            <person name="Chikaraishi Y."/>
            <person name="Izaki R."/>
            <person name="Suwa T."/>
            <person name="Sato T."/>
            <person name="Harada T."/>
            <person name="Mori K."/>
            <person name="Kato Y."/>
            <person name="Miyazaki M."/>
            <person name="Shimamura S."/>
            <person name="Yanagawa K."/>
            <person name="Shuto A."/>
            <person name="Ohkouchi N."/>
            <person name="Fujita N."/>
            <person name="Takaki Y."/>
            <person name="Atomi H."/>
            <person name="Takai K."/>
        </authorList>
    </citation>
    <scope>NUCLEOTIDE SEQUENCE [LARGE SCALE GENOMIC DNA]</scope>
    <source>
        <strain evidence="8">DSM 17441 / JCM 13301 / NBRC 103674 / ABI70S6</strain>
    </source>
</reference>
<dbReference type="AlphaFoldDB" id="A0A0S3QR79"/>
<dbReference type="STRING" id="1298851.TST_0012"/>
<dbReference type="Pfam" id="PF07992">
    <property type="entry name" value="Pyr_redox_2"/>
    <property type="match status" value="1"/>
</dbReference>
<evidence type="ECO:0000313" key="7">
    <source>
        <dbReference type="EMBL" id="BAT70823.1"/>
    </source>
</evidence>
<dbReference type="Gene3D" id="3.50.50.60">
    <property type="entry name" value="FAD/NAD(P)-binding domain"/>
    <property type="match status" value="2"/>
</dbReference>
<evidence type="ECO:0000256" key="3">
    <source>
        <dbReference type="ARBA" id="ARBA00022630"/>
    </source>
</evidence>
<dbReference type="GO" id="GO:0016491">
    <property type="term" value="F:oxidoreductase activity"/>
    <property type="evidence" value="ECO:0007669"/>
    <property type="project" value="InterPro"/>
</dbReference>
<dbReference type="PRINTS" id="PR00368">
    <property type="entry name" value="FADPNR"/>
</dbReference>
<evidence type="ECO:0000259" key="5">
    <source>
        <dbReference type="Pfam" id="PF07992"/>
    </source>
</evidence>
<evidence type="ECO:0000256" key="2">
    <source>
        <dbReference type="ARBA" id="ARBA00006442"/>
    </source>
</evidence>
<name>A0A0S3QR79_THET7</name>
<accession>A0A0S3QR79</accession>
<dbReference type="RefSeq" id="WP_068548481.1">
    <property type="nucleotide sequence ID" value="NZ_AP013035.1"/>
</dbReference>
<feature type="domain" description="NADH-rubredoxin oxidoreductase C-terminal" evidence="6">
    <location>
        <begin position="320"/>
        <end position="390"/>
    </location>
</feature>
<sequence>MVRYLIAGNSVAAVSAIQAIRQRDKEGEIVVLSPERMTAYCRPLITYILAGDVEEWRLPYKRDAFYQQNNVKVLYGVALEGVDTKKRIAHLSDGQKMAFDKLLLAVGGKPFIPPIENVEGPDVYTYTTVADMNAVRERLDEIKRVVVVGAGMIGMKVAEALKKCGKEVTIVELMDRILPMVLDKQGSALAEKALDRAGVSYVLGDSVVGIHRDASGRVKQVELKSGEKIDCDTVIVAVGVRPNIEPVKDSGISVSKGIVVDDLMETNVEGIYAAGDCAEAYDLILGQKRPNLVWPVAYRQGMIAGTNMAGGRRHYVGGFPINAIGFFGFQVCSAGMSAVEDEANGSFEILRFLDEEKGIYRKVVLGNNRLLGFAVIGDVRRAGLYTGLIWSRMDVSYFKDKLVTDLSLSEAIYPLEGSLPPMNFSVRKDIRRFGWAVFPYSYRKLFTQYSARIEEICFFDEKGVCLYDGDNNKR</sequence>
<dbReference type="InterPro" id="IPR050260">
    <property type="entry name" value="FAD-bd_OxRdtase"/>
</dbReference>
<proteinExistence type="inferred from homology"/>
<evidence type="ECO:0000256" key="1">
    <source>
        <dbReference type="ARBA" id="ARBA00001974"/>
    </source>
</evidence>
<dbReference type="PRINTS" id="PR00411">
    <property type="entry name" value="PNDRDTASEI"/>
</dbReference>
<dbReference type="PANTHER" id="PTHR43429">
    <property type="entry name" value="PYRIDINE NUCLEOTIDE-DISULFIDE OXIDOREDUCTASE DOMAIN-CONTAINING"/>
    <property type="match status" value="1"/>
</dbReference>
<comment type="cofactor">
    <cofactor evidence="1">
        <name>FAD</name>
        <dbReference type="ChEBI" id="CHEBI:57692"/>
    </cofactor>
</comment>
<dbReference type="Gene3D" id="3.30.390.30">
    <property type="match status" value="1"/>
</dbReference>
<evidence type="ECO:0000259" key="6">
    <source>
        <dbReference type="Pfam" id="PF18267"/>
    </source>
</evidence>
<comment type="similarity">
    <text evidence="2">Belongs to the FAD-dependent oxidoreductase family.</text>
</comment>
<dbReference type="KEGG" id="ttk:TST_0012"/>
<dbReference type="InterPro" id="IPR023753">
    <property type="entry name" value="FAD/NAD-binding_dom"/>
</dbReference>
<dbReference type="SUPFAM" id="SSF51905">
    <property type="entry name" value="FAD/NAD(P)-binding domain"/>
    <property type="match status" value="2"/>
</dbReference>